<evidence type="ECO:0000256" key="2">
    <source>
        <dbReference type="SAM" id="Phobius"/>
    </source>
</evidence>
<dbReference type="AlphaFoldDB" id="A0A5N6UGP3"/>
<evidence type="ECO:0000256" key="1">
    <source>
        <dbReference type="SAM" id="MobiDB-lite"/>
    </source>
</evidence>
<evidence type="ECO:0000313" key="4">
    <source>
        <dbReference type="Proteomes" id="UP000326950"/>
    </source>
</evidence>
<feature type="transmembrane region" description="Helical" evidence="2">
    <location>
        <begin position="70"/>
        <end position="92"/>
    </location>
</feature>
<evidence type="ECO:0000313" key="3">
    <source>
        <dbReference type="EMBL" id="KAE8157785.1"/>
    </source>
</evidence>
<reference evidence="3 4" key="1">
    <citation type="submission" date="2019-04" db="EMBL/GenBank/DDBJ databases">
        <title>Friends and foes A comparative genomics study of 23 Aspergillus species from section Flavi.</title>
        <authorList>
            <consortium name="DOE Joint Genome Institute"/>
            <person name="Kjaerbolling I."/>
            <person name="Vesth T."/>
            <person name="Frisvad J.C."/>
            <person name="Nybo J.L."/>
            <person name="Theobald S."/>
            <person name="Kildgaard S."/>
            <person name="Isbrandt T."/>
            <person name="Kuo A."/>
            <person name="Sato A."/>
            <person name="Lyhne E.K."/>
            <person name="Kogle M.E."/>
            <person name="Wiebenga A."/>
            <person name="Kun R.S."/>
            <person name="Lubbers R.J."/>
            <person name="Makela M.R."/>
            <person name="Barry K."/>
            <person name="Chovatia M."/>
            <person name="Clum A."/>
            <person name="Daum C."/>
            <person name="Haridas S."/>
            <person name="He G."/>
            <person name="LaButti K."/>
            <person name="Lipzen A."/>
            <person name="Mondo S."/>
            <person name="Riley R."/>
            <person name="Salamov A."/>
            <person name="Simmons B.A."/>
            <person name="Magnuson J.K."/>
            <person name="Henrissat B."/>
            <person name="Mortensen U.H."/>
            <person name="Larsen T.O."/>
            <person name="Devries R.P."/>
            <person name="Grigoriev I.V."/>
            <person name="Machida M."/>
            <person name="Baker S.E."/>
            <person name="Andersen M.R."/>
        </authorList>
    </citation>
    <scope>NUCLEOTIDE SEQUENCE [LARGE SCALE GENOMIC DNA]</scope>
    <source>
        <strain evidence="3 4">CBS 117626</strain>
    </source>
</reference>
<keyword evidence="2" id="KW-0472">Membrane</keyword>
<protein>
    <submittedName>
        <fullName evidence="3">Uncharacterized protein</fullName>
    </submittedName>
</protein>
<name>A0A5N6UGP3_ASPTM</name>
<dbReference type="EMBL" id="ML738713">
    <property type="protein sequence ID" value="KAE8157785.1"/>
    <property type="molecule type" value="Genomic_DNA"/>
</dbReference>
<accession>A0A5N6UGP3</accession>
<feature type="region of interest" description="Disordered" evidence="1">
    <location>
        <begin position="1"/>
        <end position="42"/>
    </location>
</feature>
<feature type="region of interest" description="Disordered" evidence="1">
    <location>
        <begin position="150"/>
        <end position="203"/>
    </location>
</feature>
<feature type="compositionally biased region" description="Low complexity" evidence="1">
    <location>
        <begin position="23"/>
        <end position="38"/>
    </location>
</feature>
<dbReference type="Proteomes" id="UP000326950">
    <property type="component" value="Unassembled WGS sequence"/>
</dbReference>
<keyword evidence="2" id="KW-0812">Transmembrane</keyword>
<proteinExistence type="predicted"/>
<keyword evidence="2" id="KW-1133">Transmembrane helix</keyword>
<organism evidence="3 4">
    <name type="scientific">Aspergillus tamarii</name>
    <dbReference type="NCBI Taxonomy" id="41984"/>
    <lineage>
        <taxon>Eukaryota</taxon>
        <taxon>Fungi</taxon>
        <taxon>Dikarya</taxon>
        <taxon>Ascomycota</taxon>
        <taxon>Pezizomycotina</taxon>
        <taxon>Eurotiomycetes</taxon>
        <taxon>Eurotiomycetidae</taxon>
        <taxon>Eurotiales</taxon>
        <taxon>Aspergillaceae</taxon>
        <taxon>Aspergillus</taxon>
        <taxon>Aspergillus subgen. Circumdati</taxon>
    </lineage>
</organism>
<gene>
    <name evidence="3" type="ORF">BDV40DRAFT_277470</name>
</gene>
<sequence>MPPIPTLQQHYHHHHHQDQDQELTNPDDNNNKNNNLTKRLTPIPLGPTYNTISIPASYGRLDTSPSPGTIAGIILGSVFGFIFLLYLLWLGLSSGRRFGSETQTEMASASSAGGMRRRRGRRIVVEEERPVSAHSHGHGHGDHIIVEESVTSAPSRSEGDVIEVFEENSSVDRPPRRGKHNGGGGGGGWRRGDLEGSEFSSRV</sequence>
<dbReference type="OrthoDB" id="5423884at2759"/>
<keyword evidence="4" id="KW-1185">Reference proteome</keyword>